<sequence length="84" mass="8730">MALDAEIRAALMAGLSPERLDVVNESALHAGHSGDDGSGESHWRVVIAASSLEGQSRIAKHRAVHAALGPAIIGRIHALAISFD</sequence>
<evidence type="ECO:0000256" key="1">
    <source>
        <dbReference type="ARBA" id="ARBA00005578"/>
    </source>
</evidence>
<comment type="caution">
    <text evidence="3">The sequence shown here is derived from an EMBL/GenBank/DDBJ whole genome shotgun (WGS) entry which is preliminary data.</text>
</comment>
<keyword evidence="4" id="KW-1185">Reference proteome</keyword>
<evidence type="ECO:0000256" key="2">
    <source>
        <dbReference type="RuleBase" id="RU003860"/>
    </source>
</evidence>
<dbReference type="InterPro" id="IPR036065">
    <property type="entry name" value="BolA-like_sf"/>
</dbReference>
<dbReference type="Proteomes" id="UP001138961">
    <property type="component" value="Unassembled WGS sequence"/>
</dbReference>
<protein>
    <submittedName>
        <fullName evidence="3">BolA family transcriptional regulator</fullName>
    </submittedName>
</protein>
<name>A0ABS8BPX0_9RHOB</name>
<evidence type="ECO:0000313" key="4">
    <source>
        <dbReference type="Proteomes" id="UP001138961"/>
    </source>
</evidence>
<dbReference type="InterPro" id="IPR050961">
    <property type="entry name" value="BolA/IbaG_stress_morph_reg"/>
</dbReference>
<dbReference type="PANTHER" id="PTHR46229">
    <property type="entry name" value="BOLA TRANSCRIPTION REGULATOR"/>
    <property type="match status" value="1"/>
</dbReference>
<accession>A0ABS8BPX0</accession>
<organism evidence="3 4">
    <name type="scientific">Loktanella gaetbuli</name>
    <dbReference type="NCBI Taxonomy" id="2881335"/>
    <lineage>
        <taxon>Bacteria</taxon>
        <taxon>Pseudomonadati</taxon>
        <taxon>Pseudomonadota</taxon>
        <taxon>Alphaproteobacteria</taxon>
        <taxon>Rhodobacterales</taxon>
        <taxon>Roseobacteraceae</taxon>
        <taxon>Loktanella</taxon>
    </lineage>
</organism>
<dbReference type="PANTHER" id="PTHR46229:SF2">
    <property type="entry name" value="BOLA-LIKE PROTEIN 1"/>
    <property type="match status" value="1"/>
</dbReference>
<dbReference type="PIRSF" id="PIRSF003113">
    <property type="entry name" value="BolA"/>
    <property type="match status" value="1"/>
</dbReference>
<dbReference type="SUPFAM" id="SSF82657">
    <property type="entry name" value="BolA-like"/>
    <property type="match status" value="1"/>
</dbReference>
<comment type="similarity">
    <text evidence="1 2">Belongs to the BolA/IbaG family.</text>
</comment>
<dbReference type="RefSeq" id="WP_090158845.1">
    <property type="nucleotide sequence ID" value="NZ_JAJATZ010000001.1"/>
</dbReference>
<dbReference type="Pfam" id="PF01722">
    <property type="entry name" value="BolA"/>
    <property type="match status" value="1"/>
</dbReference>
<reference evidence="3" key="1">
    <citation type="submission" date="2021-10" db="EMBL/GenBank/DDBJ databases">
        <title>Loktanella gaetbuli sp. nov., isolated from a tidal flat.</title>
        <authorList>
            <person name="Park S."/>
            <person name="Yoon J.-H."/>
        </authorList>
    </citation>
    <scope>NUCLEOTIDE SEQUENCE</scope>
    <source>
        <strain evidence="3">TSTF-M6</strain>
    </source>
</reference>
<proteinExistence type="inferred from homology"/>
<dbReference type="Gene3D" id="3.30.300.90">
    <property type="entry name" value="BolA-like"/>
    <property type="match status" value="1"/>
</dbReference>
<gene>
    <name evidence="3" type="ORF">LGQ03_00220</name>
</gene>
<dbReference type="InterPro" id="IPR002634">
    <property type="entry name" value="BolA"/>
</dbReference>
<evidence type="ECO:0000313" key="3">
    <source>
        <dbReference type="EMBL" id="MCB5197654.1"/>
    </source>
</evidence>
<dbReference type="EMBL" id="JAJATZ010000001">
    <property type="protein sequence ID" value="MCB5197654.1"/>
    <property type="molecule type" value="Genomic_DNA"/>
</dbReference>